<dbReference type="Proteomes" id="UP001203423">
    <property type="component" value="Unassembled WGS sequence"/>
</dbReference>
<organism evidence="2 3">
    <name type="scientific">Shewanella surugensis</name>
    <dbReference type="NCBI Taxonomy" id="212020"/>
    <lineage>
        <taxon>Bacteria</taxon>
        <taxon>Pseudomonadati</taxon>
        <taxon>Pseudomonadota</taxon>
        <taxon>Gammaproteobacteria</taxon>
        <taxon>Alteromonadales</taxon>
        <taxon>Shewanellaceae</taxon>
        <taxon>Shewanella</taxon>
    </lineage>
</organism>
<accession>A0ABT0LFS0</accession>
<protein>
    <submittedName>
        <fullName evidence="2">Uncharacterized protein</fullName>
    </submittedName>
</protein>
<keyword evidence="3" id="KW-1185">Reference proteome</keyword>
<sequence length="366" mass="41632">MGNIGSICSTSKNNYPEDKYHPHQPKSSQAMTANDSKPKFDIDFEGANDFEDFLEQSSRENIAQTFKRRYSPPKSPSISQEKQLEASEAFQYKTDYDVRNAIRSDILIKTHIQYSKIILEHINLCDQPVVFSQCSHITKTTHFAGIYTTTSSGQVSVYSQKEQILAPWFSQTLIEIMTATQDDYLNLSDKAIAMRVNTIIHQKVKQDPIADLNDPELDEKKQRQLKLELKSEKKQTRNEIGINSKQNNQPESIDTYLSNNYLGVACRESSLLAHFTLAYLGIESNIISASSSQSHHGRHVVVDVPSANMAIDPIQGILRKYSKSKYPTPSSLNTADDFNQTRTWKNTSFYNTYNTKIVIQQLCRPK</sequence>
<evidence type="ECO:0000313" key="2">
    <source>
        <dbReference type="EMBL" id="MCL1126205.1"/>
    </source>
</evidence>
<gene>
    <name evidence="2" type="ORF">L2764_17405</name>
</gene>
<reference evidence="2 3" key="1">
    <citation type="submission" date="2022-01" db="EMBL/GenBank/DDBJ databases">
        <title>Whole genome-based taxonomy of the Shewanellaceae.</title>
        <authorList>
            <person name="Martin-Rodriguez A.J."/>
        </authorList>
    </citation>
    <scope>NUCLEOTIDE SEQUENCE [LARGE SCALE GENOMIC DNA]</scope>
    <source>
        <strain evidence="2 3">DSM 17177</strain>
    </source>
</reference>
<dbReference type="RefSeq" id="WP_248941595.1">
    <property type="nucleotide sequence ID" value="NZ_JAKIKS010000078.1"/>
</dbReference>
<name>A0ABT0LFS0_9GAMM</name>
<proteinExistence type="predicted"/>
<dbReference type="EMBL" id="JAKIKS010000078">
    <property type="protein sequence ID" value="MCL1126205.1"/>
    <property type="molecule type" value="Genomic_DNA"/>
</dbReference>
<comment type="caution">
    <text evidence="2">The sequence shown here is derived from an EMBL/GenBank/DDBJ whole genome shotgun (WGS) entry which is preliminary data.</text>
</comment>
<evidence type="ECO:0000256" key="1">
    <source>
        <dbReference type="SAM" id="MobiDB-lite"/>
    </source>
</evidence>
<feature type="region of interest" description="Disordered" evidence="1">
    <location>
        <begin position="1"/>
        <end position="38"/>
    </location>
</feature>
<feature type="compositionally biased region" description="Polar residues" evidence="1">
    <location>
        <begin position="1"/>
        <end position="14"/>
    </location>
</feature>
<feature type="compositionally biased region" description="Polar residues" evidence="1">
    <location>
        <begin position="25"/>
        <end position="35"/>
    </location>
</feature>
<evidence type="ECO:0000313" key="3">
    <source>
        <dbReference type="Proteomes" id="UP001203423"/>
    </source>
</evidence>